<evidence type="ECO:0000313" key="2">
    <source>
        <dbReference type="Proteomes" id="UP000239539"/>
    </source>
</evidence>
<gene>
    <name evidence="1" type="ORF">C6Y39_08180</name>
</gene>
<accession>A0ABX5CRM5</accession>
<dbReference type="InterPro" id="IPR009267">
    <property type="entry name" value="NTP_transf_6"/>
</dbReference>
<sequence>MCKRPGEIIKRDPFKVQCLRALRSLEVPQGYIGAGFVRNAIWDELHQKVSPTPLNDIDVVYFCDKVAMPNSSAEYKSTKESLSQSDFYHEALYAIKSQEQLFQHELSRLVPHANWQVKNQARMHLAHNHSAYRSCHDAISYWIEQETCVAVRLLANDDVDIIAPFGLEANFAGTISINPKYPRPDVFEQRVRSKNWLKTWPLLKVVKKHMRNCKGLLQRNE</sequence>
<dbReference type="PANTHER" id="PTHR39166">
    <property type="entry name" value="BLL1166 PROTEIN"/>
    <property type="match status" value="1"/>
</dbReference>
<evidence type="ECO:0000313" key="1">
    <source>
        <dbReference type="EMBL" id="PRO69552.1"/>
    </source>
</evidence>
<comment type="caution">
    <text evidence="1">The sequence shown here is derived from an EMBL/GenBank/DDBJ whole genome shotgun (WGS) entry which is preliminary data.</text>
</comment>
<dbReference type="Pfam" id="PF06042">
    <property type="entry name" value="NTP_transf_6"/>
    <property type="match status" value="2"/>
</dbReference>
<dbReference type="EMBL" id="PVNO01000024">
    <property type="protein sequence ID" value="PRO69552.1"/>
    <property type="molecule type" value="Genomic_DNA"/>
</dbReference>
<keyword evidence="2" id="KW-1185">Reference proteome</keyword>
<dbReference type="Proteomes" id="UP000239539">
    <property type="component" value="Unassembled WGS sequence"/>
</dbReference>
<evidence type="ECO:0008006" key="3">
    <source>
        <dbReference type="Google" id="ProtNLM"/>
    </source>
</evidence>
<protein>
    <recommendedName>
        <fullName evidence="3">Nitrate reductase</fullName>
    </recommendedName>
</protein>
<organism evidence="1 2">
    <name type="scientific">Alteromonas gracilis</name>
    <dbReference type="NCBI Taxonomy" id="1479524"/>
    <lineage>
        <taxon>Bacteria</taxon>
        <taxon>Pseudomonadati</taxon>
        <taxon>Pseudomonadota</taxon>
        <taxon>Gammaproteobacteria</taxon>
        <taxon>Alteromonadales</taxon>
        <taxon>Alteromonadaceae</taxon>
        <taxon>Alteromonas/Salinimonas group</taxon>
        <taxon>Alteromonas</taxon>
    </lineage>
</organism>
<dbReference type="PANTHER" id="PTHR39166:SF1">
    <property type="entry name" value="BLL1166 PROTEIN"/>
    <property type="match status" value="1"/>
</dbReference>
<reference evidence="2" key="1">
    <citation type="journal article" date="2020" name="Int. J. Syst. Evol. Microbiol.">
        <title>Alteromonas alba sp. nov., a marine bacterium isolated from the seawater of the West Pacific Ocean.</title>
        <authorList>
            <person name="Sun C."/>
            <person name="Wu Y.-H."/>
            <person name="Xamxidin M."/>
            <person name="Cheng H."/>
            <person name="Xu X.-W."/>
        </authorList>
    </citation>
    <scope>NUCLEOTIDE SEQUENCE [LARGE SCALE GENOMIC DNA]</scope>
    <source>
        <strain evidence="2">9a2</strain>
    </source>
</reference>
<proteinExistence type="predicted"/>
<name>A0ABX5CRM5_9ALTE</name>